<sequence>LQLKSLDSLDITTKLMVKNTLRDLYEDDKVLKERQKEKEKSMKF</sequence>
<evidence type="ECO:0000313" key="1">
    <source>
        <dbReference type="EMBL" id="CAI2191750.1"/>
    </source>
</evidence>
<dbReference type="Proteomes" id="UP001153678">
    <property type="component" value="Unassembled WGS sequence"/>
</dbReference>
<organism evidence="1 2">
    <name type="scientific">Funneliformis geosporum</name>
    <dbReference type="NCBI Taxonomy" id="1117311"/>
    <lineage>
        <taxon>Eukaryota</taxon>
        <taxon>Fungi</taxon>
        <taxon>Fungi incertae sedis</taxon>
        <taxon>Mucoromycota</taxon>
        <taxon>Glomeromycotina</taxon>
        <taxon>Glomeromycetes</taxon>
        <taxon>Glomerales</taxon>
        <taxon>Glomeraceae</taxon>
        <taxon>Funneliformis</taxon>
    </lineage>
</organism>
<reference evidence="1" key="1">
    <citation type="submission" date="2022-08" db="EMBL/GenBank/DDBJ databases">
        <authorList>
            <person name="Kallberg Y."/>
            <person name="Tangrot J."/>
            <person name="Rosling A."/>
        </authorList>
    </citation>
    <scope>NUCLEOTIDE SEQUENCE</scope>
    <source>
        <strain evidence="1">Wild A</strain>
    </source>
</reference>
<accession>A0A9W4WWF5</accession>
<name>A0A9W4WWF5_9GLOM</name>
<dbReference type="AlphaFoldDB" id="A0A9W4WWF5"/>
<comment type="caution">
    <text evidence="1">The sequence shown here is derived from an EMBL/GenBank/DDBJ whole genome shotgun (WGS) entry which is preliminary data.</text>
</comment>
<dbReference type="EMBL" id="CAMKVN010007689">
    <property type="protein sequence ID" value="CAI2191750.1"/>
    <property type="molecule type" value="Genomic_DNA"/>
</dbReference>
<gene>
    <name evidence="1" type="ORF">FWILDA_LOCUS15228</name>
</gene>
<proteinExistence type="predicted"/>
<evidence type="ECO:0000313" key="2">
    <source>
        <dbReference type="Proteomes" id="UP001153678"/>
    </source>
</evidence>
<keyword evidence="2" id="KW-1185">Reference proteome</keyword>
<feature type="non-terminal residue" evidence="1">
    <location>
        <position position="1"/>
    </location>
</feature>
<protein>
    <submittedName>
        <fullName evidence="1">4184_t:CDS:1</fullName>
    </submittedName>
</protein>